<dbReference type="GO" id="GO:0005524">
    <property type="term" value="F:ATP binding"/>
    <property type="evidence" value="ECO:0007669"/>
    <property type="project" value="UniProtKB-KW"/>
</dbReference>
<dbReference type="SMART" id="SM00382">
    <property type="entry name" value="AAA"/>
    <property type="match status" value="1"/>
</dbReference>
<evidence type="ECO:0000256" key="3">
    <source>
        <dbReference type="ARBA" id="ARBA00022741"/>
    </source>
</evidence>
<evidence type="ECO:0000256" key="2">
    <source>
        <dbReference type="ARBA" id="ARBA00022448"/>
    </source>
</evidence>
<sequence>MLELKGLVAGYGGVRILHDVSLTVGATEMVALLGSNGVGKSTVMKTISGLLRSTEGSIKFEGREISRTSPEDIVEAGLVLVPEGRRLFNGMSVQDNLLIGNTVRHALPRRKELLDKVFELFPVLALRRLQAAGTLSGGEQQMVAIGRALMAAPKLLMLDEPSLGLAPALTHQVFEALRVLNKEPLAILVVEQNVSIALAACERGYVLEDGSITVSDTAEAMRKDDGIRKAYLGM</sequence>
<evidence type="ECO:0000259" key="6">
    <source>
        <dbReference type="PROSITE" id="PS50893"/>
    </source>
</evidence>
<feature type="domain" description="ABC transporter" evidence="6">
    <location>
        <begin position="2"/>
        <end position="234"/>
    </location>
</feature>
<name>A0A6G7VNR7_9RHOB</name>
<organism evidence="7 8">
    <name type="scientific">Pontivivens nitratireducens</name>
    <dbReference type="NCBI Taxonomy" id="2758038"/>
    <lineage>
        <taxon>Bacteria</taxon>
        <taxon>Pseudomonadati</taxon>
        <taxon>Pseudomonadota</taxon>
        <taxon>Alphaproteobacteria</taxon>
        <taxon>Rhodobacterales</taxon>
        <taxon>Paracoccaceae</taxon>
        <taxon>Pontivivens</taxon>
    </lineage>
</organism>
<evidence type="ECO:0000256" key="4">
    <source>
        <dbReference type="ARBA" id="ARBA00022840"/>
    </source>
</evidence>
<accession>A0A6G7VNR7</accession>
<proteinExistence type="inferred from homology"/>
<dbReference type="AlphaFoldDB" id="A0A6G7VNR7"/>
<dbReference type="RefSeq" id="WP_166192583.1">
    <property type="nucleotide sequence ID" value="NZ_CP049811.1"/>
</dbReference>
<dbReference type="InterPro" id="IPR027417">
    <property type="entry name" value="P-loop_NTPase"/>
</dbReference>
<evidence type="ECO:0000256" key="5">
    <source>
        <dbReference type="ARBA" id="ARBA00022970"/>
    </source>
</evidence>
<dbReference type="InterPro" id="IPR003439">
    <property type="entry name" value="ABC_transporter-like_ATP-bd"/>
</dbReference>
<dbReference type="GO" id="GO:0016887">
    <property type="term" value="F:ATP hydrolysis activity"/>
    <property type="evidence" value="ECO:0007669"/>
    <property type="project" value="InterPro"/>
</dbReference>
<keyword evidence="3" id="KW-0547">Nucleotide-binding</keyword>
<dbReference type="InterPro" id="IPR003593">
    <property type="entry name" value="AAA+_ATPase"/>
</dbReference>
<keyword evidence="4 7" id="KW-0067">ATP-binding</keyword>
<dbReference type="PANTHER" id="PTHR43820:SF4">
    <property type="entry name" value="HIGH-AFFINITY BRANCHED-CHAIN AMINO ACID TRANSPORT ATP-BINDING PROTEIN LIVF"/>
    <property type="match status" value="1"/>
</dbReference>
<dbReference type="InterPro" id="IPR017871">
    <property type="entry name" value="ABC_transporter-like_CS"/>
</dbReference>
<dbReference type="GO" id="GO:0015807">
    <property type="term" value="P:L-amino acid transport"/>
    <property type="evidence" value="ECO:0007669"/>
    <property type="project" value="TreeGrafter"/>
</dbReference>
<dbReference type="PANTHER" id="PTHR43820">
    <property type="entry name" value="HIGH-AFFINITY BRANCHED-CHAIN AMINO ACID TRANSPORT ATP-BINDING PROTEIN LIVF"/>
    <property type="match status" value="1"/>
</dbReference>
<reference evidence="7 8" key="1">
    <citation type="submission" date="2020-03" db="EMBL/GenBank/DDBJ databases">
        <title>Complete genome sequence of Monaibacterium sp. ALG8 with diverse plasmids.</title>
        <authorList>
            <person name="Sun C."/>
        </authorList>
    </citation>
    <scope>NUCLEOTIDE SEQUENCE [LARGE SCALE GENOMIC DNA]</scope>
    <source>
        <strain evidence="7 8">ALG8</strain>
    </source>
</reference>
<protein>
    <submittedName>
        <fullName evidence="7">ABC transporter ATP-binding protein</fullName>
    </submittedName>
</protein>
<dbReference type="KEGG" id="mon:G8E03_12840"/>
<dbReference type="SUPFAM" id="SSF52540">
    <property type="entry name" value="P-loop containing nucleoside triphosphate hydrolases"/>
    <property type="match status" value="1"/>
</dbReference>
<dbReference type="Proteomes" id="UP000500791">
    <property type="component" value="Chromosome"/>
</dbReference>
<dbReference type="PROSITE" id="PS50893">
    <property type="entry name" value="ABC_TRANSPORTER_2"/>
    <property type="match status" value="1"/>
</dbReference>
<keyword evidence="2" id="KW-0813">Transport</keyword>
<evidence type="ECO:0000256" key="1">
    <source>
        <dbReference type="ARBA" id="ARBA00005417"/>
    </source>
</evidence>
<evidence type="ECO:0000313" key="7">
    <source>
        <dbReference type="EMBL" id="QIK41562.1"/>
    </source>
</evidence>
<gene>
    <name evidence="7" type="ORF">G8E03_12840</name>
</gene>
<dbReference type="Gene3D" id="3.40.50.300">
    <property type="entry name" value="P-loop containing nucleotide triphosphate hydrolases"/>
    <property type="match status" value="1"/>
</dbReference>
<dbReference type="CDD" id="cd03224">
    <property type="entry name" value="ABC_TM1139_LivF_branched"/>
    <property type="match status" value="1"/>
</dbReference>
<keyword evidence="5" id="KW-0029">Amino-acid transport</keyword>
<comment type="similarity">
    <text evidence="1">Belongs to the ABC transporter superfamily.</text>
</comment>
<evidence type="ECO:0000313" key="8">
    <source>
        <dbReference type="Proteomes" id="UP000500791"/>
    </source>
</evidence>
<dbReference type="Pfam" id="PF00005">
    <property type="entry name" value="ABC_tran"/>
    <property type="match status" value="1"/>
</dbReference>
<dbReference type="EMBL" id="CP049811">
    <property type="protein sequence ID" value="QIK41562.1"/>
    <property type="molecule type" value="Genomic_DNA"/>
</dbReference>
<dbReference type="InterPro" id="IPR052156">
    <property type="entry name" value="BCAA_Transport_ATP-bd_LivF"/>
</dbReference>
<dbReference type="PROSITE" id="PS00211">
    <property type="entry name" value="ABC_TRANSPORTER_1"/>
    <property type="match status" value="1"/>
</dbReference>
<keyword evidence="8" id="KW-1185">Reference proteome</keyword>
<dbReference type="GO" id="GO:0015658">
    <property type="term" value="F:branched-chain amino acid transmembrane transporter activity"/>
    <property type="evidence" value="ECO:0007669"/>
    <property type="project" value="TreeGrafter"/>
</dbReference>